<feature type="transmembrane region" description="Helical" evidence="1">
    <location>
        <begin position="278"/>
        <end position="298"/>
    </location>
</feature>
<dbReference type="EMBL" id="BDSP01000264">
    <property type="protein sequence ID" value="GAX28105.1"/>
    <property type="molecule type" value="Genomic_DNA"/>
</dbReference>
<keyword evidence="2" id="KW-0732">Signal</keyword>
<evidence type="ECO:0000313" key="4">
    <source>
        <dbReference type="Proteomes" id="UP000198406"/>
    </source>
</evidence>
<keyword evidence="1" id="KW-0472">Membrane</keyword>
<name>A0A1Z5KPQ6_FISSO</name>
<accession>A0A1Z5KPQ6</accession>
<organism evidence="3 4">
    <name type="scientific">Fistulifera solaris</name>
    <name type="common">Oleaginous diatom</name>
    <dbReference type="NCBI Taxonomy" id="1519565"/>
    <lineage>
        <taxon>Eukaryota</taxon>
        <taxon>Sar</taxon>
        <taxon>Stramenopiles</taxon>
        <taxon>Ochrophyta</taxon>
        <taxon>Bacillariophyta</taxon>
        <taxon>Bacillariophyceae</taxon>
        <taxon>Bacillariophycidae</taxon>
        <taxon>Naviculales</taxon>
        <taxon>Naviculaceae</taxon>
        <taxon>Fistulifera</taxon>
    </lineage>
</organism>
<dbReference type="Proteomes" id="UP000198406">
    <property type="component" value="Unassembled WGS sequence"/>
</dbReference>
<evidence type="ECO:0000256" key="2">
    <source>
        <dbReference type="SAM" id="SignalP"/>
    </source>
</evidence>
<gene>
    <name evidence="3" type="ORF">FisN_2Hu072</name>
</gene>
<comment type="caution">
    <text evidence="3">The sequence shown here is derived from an EMBL/GenBank/DDBJ whole genome shotgun (WGS) entry which is preliminary data.</text>
</comment>
<evidence type="ECO:0000313" key="3">
    <source>
        <dbReference type="EMBL" id="GAX28105.1"/>
    </source>
</evidence>
<protein>
    <submittedName>
        <fullName evidence="3">Uncharacterized protein</fullName>
    </submittedName>
</protein>
<feature type="signal peptide" evidence="2">
    <location>
        <begin position="1"/>
        <end position="24"/>
    </location>
</feature>
<sequence>MLYMRLSATIIRYLALCCMASAAGRPQCFISPYFPYTPEISLKEGAGNDDKSSSTLTNSNQTNAHHHLHPALHQVKHRAQEKATMGIAQHVTENLVSKSQWWKRGIEQISALLERFHGGERLLERSGNRFAEQGAERVAERGAEGIVHRGIERSVERGTERLIERGVERITERGTERIAERGIERALESNAERIAERGIERVLEGNAERVAERGWEKLFPKRARQFAATKIERFAKSGTKRIVERNGERVAEHVLERSGERSLLRIEERFVERLLPKLGRSLSLALPALGALFGWYLFQQDLKRMSQEDKKKTKVFFGVAAVTDFVDMVLHIWIVYALWAHLSHSSLIVAEKMSLACAVGSTVSAVLGEIICSLPRHHTSNDSTSAAA</sequence>
<keyword evidence="1" id="KW-1133">Transmembrane helix</keyword>
<dbReference type="OrthoDB" id="544417at2759"/>
<dbReference type="AlphaFoldDB" id="A0A1Z5KPQ6"/>
<feature type="transmembrane region" description="Helical" evidence="1">
    <location>
        <begin position="319"/>
        <end position="341"/>
    </location>
</feature>
<feature type="chain" id="PRO_5012554839" evidence="2">
    <location>
        <begin position="25"/>
        <end position="388"/>
    </location>
</feature>
<reference evidence="3 4" key="1">
    <citation type="journal article" date="2015" name="Plant Cell">
        <title>Oil accumulation by the oleaginous diatom Fistulifera solaris as revealed by the genome and transcriptome.</title>
        <authorList>
            <person name="Tanaka T."/>
            <person name="Maeda Y."/>
            <person name="Veluchamy A."/>
            <person name="Tanaka M."/>
            <person name="Abida H."/>
            <person name="Marechal E."/>
            <person name="Bowler C."/>
            <person name="Muto M."/>
            <person name="Sunaga Y."/>
            <person name="Tanaka M."/>
            <person name="Yoshino T."/>
            <person name="Taniguchi T."/>
            <person name="Fukuda Y."/>
            <person name="Nemoto M."/>
            <person name="Matsumoto M."/>
            <person name="Wong P.S."/>
            <person name="Aburatani S."/>
            <person name="Fujibuchi W."/>
        </authorList>
    </citation>
    <scope>NUCLEOTIDE SEQUENCE [LARGE SCALE GENOMIC DNA]</scope>
    <source>
        <strain evidence="3 4">JPCC DA0580</strain>
    </source>
</reference>
<keyword evidence="4" id="KW-1185">Reference proteome</keyword>
<evidence type="ECO:0000256" key="1">
    <source>
        <dbReference type="SAM" id="Phobius"/>
    </source>
</evidence>
<dbReference type="InParanoid" id="A0A1Z5KPQ6"/>
<proteinExistence type="predicted"/>
<keyword evidence="1" id="KW-0812">Transmembrane</keyword>